<dbReference type="AlphaFoldDB" id="U5LGD2"/>
<evidence type="ECO:0000313" key="3">
    <source>
        <dbReference type="Proteomes" id="UP000017805"/>
    </source>
</evidence>
<dbReference type="PROSITE" id="PS50943">
    <property type="entry name" value="HTH_CROC1"/>
    <property type="match status" value="1"/>
</dbReference>
<dbReference type="RefSeq" id="WP_009792689.1">
    <property type="nucleotide sequence ID" value="NC_022524.1"/>
</dbReference>
<sequence>MDLGSIGRTLHRLRKAANLSHEELAANICPPQAVKEIEEGKSYPSVDILEKLGEKMGLKINIFFDVSESTSSTYIEAVQQIIRKYIRNREYKSIGLIVEREMNNPLFQTPFHLQFLKWHEGISIYYNSGNVQQAIDVLWEAIDLTKVDTNVWTEREIEILNSIGVIYYEEQRFHEAYETYYKAYGRLESLPFIKNSQIKIRVLYGLSQTLSEMGKYHESLVYSNRGIDMCIESETMYLLGELNYQSGENYFKIGEEDKGIEFIESSKTVFSIQRNEKFIDLVNNEMALLLKK</sequence>
<dbReference type="CDD" id="cd00093">
    <property type="entry name" value="HTH_XRE"/>
    <property type="match status" value="1"/>
</dbReference>
<dbReference type="STRING" id="1367477.N288_23455"/>
<dbReference type="InterPro" id="IPR011990">
    <property type="entry name" value="TPR-like_helical_dom_sf"/>
</dbReference>
<feature type="domain" description="HTH cro/C1-type" evidence="1">
    <location>
        <begin position="10"/>
        <end position="63"/>
    </location>
</feature>
<evidence type="ECO:0000259" key="1">
    <source>
        <dbReference type="PROSITE" id="PS50943"/>
    </source>
</evidence>
<dbReference type="InterPro" id="IPR041315">
    <property type="entry name" value="PlcR_TPR"/>
</dbReference>
<proteinExistence type="predicted"/>
<dbReference type="InterPro" id="IPR053163">
    <property type="entry name" value="HTH-type_regulator_Rgg"/>
</dbReference>
<dbReference type="Pfam" id="PF01381">
    <property type="entry name" value="HTH_3"/>
    <property type="match status" value="1"/>
</dbReference>
<accession>U5LGD2</accession>
<dbReference type="PANTHER" id="PTHR37038:SF14">
    <property type="entry name" value="TRANSCRIPTIONAL ACTIVATOR"/>
    <property type="match status" value="1"/>
</dbReference>
<dbReference type="PANTHER" id="PTHR37038">
    <property type="entry name" value="TRANSCRIPTIONAL REGULATOR-RELATED"/>
    <property type="match status" value="1"/>
</dbReference>
<dbReference type="SUPFAM" id="SSF47413">
    <property type="entry name" value="lambda repressor-like DNA-binding domains"/>
    <property type="match status" value="1"/>
</dbReference>
<name>U5LGD2_9BACI</name>
<keyword evidence="3" id="KW-1185">Reference proteome</keyword>
<dbReference type="SUPFAM" id="SSF48452">
    <property type="entry name" value="TPR-like"/>
    <property type="match status" value="1"/>
</dbReference>
<dbReference type="SMART" id="SM00530">
    <property type="entry name" value="HTH_XRE"/>
    <property type="match status" value="1"/>
</dbReference>
<dbReference type="KEGG" id="bif:N288_23455"/>
<dbReference type="Proteomes" id="UP000017805">
    <property type="component" value="Chromosome"/>
</dbReference>
<protein>
    <submittedName>
        <fullName evidence="2">Transcriptional regulator</fullName>
    </submittedName>
</protein>
<gene>
    <name evidence="2" type="ORF">N288_23455</name>
</gene>
<dbReference type="Pfam" id="PF18768">
    <property type="entry name" value="RNPP_C"/>
    <property type="match status" value="1"/>
</dbReference>
<dbReference type="EMBL" id="CP006643">
    <property type="protein sequence ID" value="AGX06530.1"/>
    <property type="molecule type" value="Genomic_DNA"/>
</dbReference>
<reference evidence="2 3" key="1">
    <citation type="submission" date="2013-07" db="EMBL/GenBank/DDBJ databases">
        <title>Complete genome sequence of Bacillus infantis NRRL B-14911 that has potential to induce cardiac disease by antigenic mimicry.</title>
        <authorList>
            <person name="Massilamany C."/>
            <person name="Smith T.P.L."/>
            <person name="Loy J.D."/>
            <person name="Barletta R."/>
            <person name="Reddy J."/>
        </authorList>
    </citation>
    <scope>NUCLEOTIDE SEQUENCE [LARGE SCALE GENOMIC DNA]</scope>
    <source>
        <strain evidence="2 3">NRRL B-14911</strain>
    </source>
</reference>
<organism evidence="2 3">
    <name type="scientific">Bacillus infantis NRRL B-14911</name>
    <dbReference type="NCBI Taxonomy" id="1367477"/>
    <lineage>
        <taxon>Bacteria</taxon>
        <taxon>Bacillati</taxon>
        <taxon>Bacillota</taxon>
        <taxon>Bacilli</taxon>
        <taxon>Bacillales</taxon>
        <taxon>Bacillaceae</taxon>
        <taxon>Bacillus</taxon>
    </lineage>
</organism>
<dbReference type="HOGENOM" id="CLU_053304_1_0_9"/>
<dbReference type="OrthoDB" id="1150409at2"/>
<dbReference type="InterPro" id="IPR010982">
    <property type="entry name" value="Lambda_DNA-bd_dom_sf"/>
</dbReference>
<dbReference type="GO" id="GO:0003677">
    <property type="term" value="F:DNA binding"/>
    <property type="evidence" value="ECO:0007669"/>
    <property type="project" value="InterPro"/>
</dbReference>
<dbReference type="InterPro" id="IPR001387">
    <property type="entry name" value="Cro/C1-type_HTH"/>
</dbReference>
<evidence type="ECO:0000313" key="2">
    <source>
        <dbReference type="EMBL" id="AGX06530.1"/>
    </source>
</evidence>
<dbReference type="PATRIC" id="fig|1367477.3.peg.4679"/>
<dbReference type="Gene3D" id="1.25.40.10">
    <property type="entry name" value="Tetratricopeptide repeat domain"/>
    <property type="match status" value="1"/>
</dbReference>